<evidence type="ECO:0000256" key="5">
    <source>
        <dbReference type="ARBA" id="ARBA00023157"/>
    </source>
</evidence>
<feature type="chain" id="PRO_5025663013" description="Ig-like domain-containing protein" evidence="9">
    <location>
        <begin position="23"/>
        <end position="152"/>
    </location>
</feature>
<keyword evidence="4" id="KW-0472">Membrane</keyword>
<name>A0A673THR3_SURSU</name>
<accession>A0A673THR3</accession>
<evidence type="ECO:0000256" key="6">
    <source>
        <dbReference type="ARBA" id="ARBA00023180"/>
    </source>
</evidence>
<organism evidence="11 12">
    <name type="scientific">Suricata suricatta</name>
    <name type="common">Meerkat</name>
    <dbReference type="NCBI Taxonomy" id="37032"/>
    <lineage>
        <taxon>Eukaryota</taxon>
        <taxon>Metazoa</taxon>
        <taxon>Chordata</taxon>
        <taxon>Craniata</taxon>
        <taxon>Vertebrata</taxon>
        <taxon>Euteleostomi</taxon>
        <taxon>Mammalia</taxon>
        <taxon>Eutheria</taxon>
        <taxon>Laurasiatheria</taxon>
        <taxon>Carnivora</taxon>
        <taxon>Feliformia</taxon>
        <taxon>Herpestidae</taxon>
        <taxon>Suricata</taxon>
    </lineage>
</organism>
<feature type="domain" description="Ig-like" evidence="10">
    <location>
        <begin position="23"/>
        <end position="126"/>
    </location>
</feature>
<dbReference type="Gene3D" id="2.60.40.10">
    <property type="entry name" value="Immunoglobulins"/>
    <property type="match status" value="1"/>
</dbReference>
<evidence type="ECO:0000313" key="11">
    <source>
        <dbReference type="Ensembl" id="ENSSSUP00005008556.1"/>
    </source>
</evidence>
<dbReference type="PANTHER" id="PTHR19339">
    <property type="entry name" value="T CELL RECEPTOR ALPHA VARIABLE 39"/>
    <property type="match status" value="1"/>
</dbReference>
<dbReference type="SUPFAM" id="SSF48726">
    <property type="entry name" value="Immunoglobulin"/>
    <property type="match status" value="1"/>
</dbReference>
<comment type="subcellular location">
    <subcellularLocation>
        <location evidence="1">Cell membrane</location>
    </subcellularLocation>
</comment>
<keyword evidence="3 9" id="KW-0732">Signal</keyword>
<dbReference type="PROSITE" id="PS50835">
    <property type="entry name" value="IG_LIKE"/>
    <property type="match status" value="1"/>
</dbReference>
<evidence type="ECO:0000313" key="12">
    <source>
        <dbReference type="Proteomes" id="UP000472268"/>
    </source>
</evidence>
<keyword evidence="2" id="KW-1003">Cell membrane</keyword>
<dbReference type="Proteomes" id="UP000472268">
    <property type="component" value="Chromosome 9"/>
</dbReference>
<dbReference type="InterPro" id="IPR013106">
    <property type="entry name" value="Ig_V-set"/>
</dbReference>
<protein>
    <recommendedName>
        <fullName evidence="10">Ig-like domain-containing protein</fullName>
    </recommendedName>
</protein>
<dbReference type="InterPro" id="IPR051896">
    <property type="entry name" value="TCR_alpha_variable"/>
</dbReference>
<evidence type="ECO:0000256" key="3">
    <source>
        <dbReference type="ARBA" id="ARBA00022729"/>
    </source>
</evidence>
<dbReference type="OMA" id="CATTQCS"/>
<evidence type="ECO:0000256" key="2">
    <source>
        <dbReference type="ARBA" id="ARBA00022475"/>
    </source>
</evidence>
<keyword evidence="8" id="KW-1279">T cell receptor</keyword>
<sequence>MEKSTLAASLLILWLHLGHVNGQDIKQIPQSQFLQEGDNFTTYCNSSRILSSLQWYKQRPGGSPVLLITLVKSGAVKQKRLTAWFGETKKDSSLHVVAAQTADAGTYFCAEAQCSQSTCTLSPNLAVELQGPTPPYLPLGQESEKAEVTMSV</sequence>
<evidence type="ECO:0000256" key="8">
    <source>
        <dbReference type="ARBA" id="ARBA00043266"/>
    </source>
</evidence>
<keyword evidence="6" id="KW-0325">Glycoprotein</keyword>
<reference evidence="11" key="3">
    <citation type="submission" date="2025-09" db="UniProtKB">
        <authorList>
            <consortium name="Ensembl"/>
        </authorList>
    </citation>
    <scope>IDENTIFICATION</scope>
</reference>
<dbReference type="AlphaFoldDB" id="A0A673THR3"/>
<feature type="signal peptide" evidence="9">
    <location>
        <begin position="1"/>
        <end position="22"/>
    </location>
</feature>
<dbReference type="InterPro" id="IPR036179">
    <property type="entry name" value="Ig-like_dom_sf"/>
</dbReference>
<proteinExistence type="predicted"/>
<evidence type="ECO:0000256" key="7">
    <source>
        <dbReference type="ARBA" id="ARBA00038651"/>
    </source>
</evidence>
<keyword evidence="12" id="KW-1185">Reference proteome</keyword>
<dbReference type="GO" id="GO:0042101">
    <property type="term" value="C:T cell receptor complex"/>
    <property type="evidence" value="ECO:0007669"/>
    <property type="project" value="UniProtKB-KW"/>
</dbReference>
<dbReference type="InterPro" id="IPR007110">
    <property type="entry name" value="Ig-like_dom"/>
</dbReference>
<dbReference type="Pfam" id="PF07686">
    <property type="entry name" value="V-set"/>
    <property type="match status" value="1"/>
</dbReference>
<evidence type="ECO:0000259" key="10">
    <source>
        <dbReference type="PROSITE" id="PS50835"/>
    </source>
</evidence>
<keyword evidence="8" id="KW-0391">Immunity</keyword>
<comment type="subunit">
    <text evidence="7">Alpha-beta TR is a heterodimer composed of an alpha and beta chain; disulfide-linked. The alpha-beta TR is associated with the transmembrane signaling CD3 coreceptor proteins to form the TR-CD3 (TcR or TCR). The assembly of alpha-beta TR heterodimers with CD3 occurs in the endoplasmic reticulum where a single alpha-beta TR heterodimer associates with one CD3D-CD3E heterodimer, one CD3G-CD3E heterodimer and one CD247 homodimer forming a stable octameric structure. CD3D-CD3E and CD3G-CD3E heterodimers preferentially associate with TR alpha and TR beta chains, respectively. The association of the CD247 homodimer is the last step of TcR assembly in the endoplasmic reticulum and is required for transport to the cell surface.</text>
</comment>
<keyword evidence="5" id="KW-1015">Disulfide bond</keyword>
<dbReference type="InterPro" id="IPR013783">
    <property type="entry name" value="Ig-like_fold"/>
</dbReference>
<keyword evidence="8" id="KW-1064">Adaptive immunity</keyword>
<reference evidence="11 12" key="1">
    <citation type="submission" date="2019-05" db="EMBL/GenBank/DDBJ databases">
        <title>A Chromosome-scale Meerkat (S. suricatta) Genome Assembly.</title>
        <authorList>
            <person name="Dudchenko O."/>
            <person name="Lieberman Aiden E."/>
            <person name="Tung J."/>
            <person name="Barreiro L.B."/>
            <person name="Clutton-Brock T.H."/>
        </authorList>
    </citation>
    <scope>NUCLEOTIDE SEQUENCE [LARGE SCALE GENOMIC DNA]</scope>
</reference>
<evidence type="ECO:0000256" key="9">
    <source>
        <dbReference type="SAM" id="SignalP"/>
    </source>
</evidence>
<reference evidence="11" key="2">
    <citation type="submission" date="2025-08" db="UniProtKB">
        <authorList>
            <consortium name="Ensembl"/>
        </authorList>
    </citation>
    <scope>IDENTIFICATION</scope>
</reference>
<evidence type="ECO:0000256" key="1">
    <source>
        <dbReference type="ARBA" id="ARBA00004236"/>
    </source>
</evidence>
<evidence type="ECO:0000256" key="4">
    <source>
        <dbReference type="ARBA" id="ARBA00023136"/>
    </source>
</evidence>
<dbReference type="PANTHER" id="PTHR19339:SF2">
    <property type="entry name" value="T CELL RECEPTOR ALPHA VARIABLE 22"/>
    <property type="match status" value="1"/>
</dbReference>
<dbReference type="Ensembl" id="ENSSSUT00005009854.1">
    <property type="protein sequence ID" value="ENSSSUP00005008556.1"/>
    <property type="gene ID" value="ENSSSUG00005005569.1"/>
</dbReference>